<feature type="coiled-coil region" evidence="19">
    <location>
        <begin position="94"/>
        <end position="121"/>
    </location>
</feature>
<comment type="caution">
    <text evidence="22">The sequence shown here is derived from an EMBL/GenBank/DDBJ whole genome shotgun (WGS) entry which is preliminary data.</text>
</comment>
<evidence type="ECO:0000313" key="24">
    <source>
        <dbReference type="Proteomes" id="UP001156672"/>
    </source>
</evidence>
<evidence type="ECO:0000259" key="20">
    <source>
        <dbReference type="Pfam" id="PF03328"/>
    </source>
</evidence>
<dbReference type="InterPro" id="IPR040442">
    <property type="entry name" value="Pyrv_kinase-like_dom_sf"/>
</dbReference>
<evidence type="ECO:0000256" key="3">
    <source>
        <dbReference type="ARBA" id="ARBA00004496"/>
    </source>
</evidence>
<dbReference type="EC" id="4.1.3.34" evidence="6"/>
<evidence type="ECO:0000256" key="19">
    <source>
        <dbReference type="SAM" id="Coils"/>
    </source>
</evidence>
<dbReference type="EC" id="4.1.3.6" evidence="7"/>
<dbReference type="Proteomes" id="UP001156672">
    <property type="component" value="Unassembled WGS sequence"/>
</dbReference>
<evidence type="ECO:0000256" key="7">
    <source>
        <dbReference type="ARBA" id="ARBA00012914"/>
    </source>
</evidence>
<dbReference type="GO" id="GO:0005737">
    <property type="term" value="C:cytoplasm"/>
    <property type="evidence" value="ECO:0007669"/>
    <property type="project" value="UniProtKB-SubCell"/>
</dbReference>
<dbReference type="PANTHER" id="PTHR32308:SF10">
    <property type="entry name" value="CITRATE LYASE SUBUNIT BETA"/>
    <property type="match status" value="1"/>
</dbReference>
<comment type="catalytic activity">
    <reaction evidence="16">
        <text>(3S)-citryl-CoA = oxaloacetate + acetyl-CoA</text>
        <dbReference type="Rhea" id="RHEA:20812"/>
        <dbReference type="ChEBI" id="CHEBI:16452"/>
        <dbReference type="ChEBI" id="CHEBI:57288"/>
        <dbReference type="ChEBI" id="CHEBI:57321"/>
        <dbReference type="EC" id="4.1.3.34"/>
    </reaction>
</comment>
<evidence type="ECO:0000256" key="14">
    <source>
        <dbReference type="ARBA" id="ARBA00032495"/>
    </source>
</evidence>
<dbReference type="InterPro" id="IPR005000">
    <property type="entry name" value="Aldolase/citrate-lyase_domain"/>
</dbReference>
<reference evidence="24" key="3">
    <citation type="journal article" date="2019" name="Int. J. Syst. Evol. Microbiol.">
        <title>The Global Catalogue of Microorganisms (GCM) 10K type strain sequencing project: providing services to taxonomists for standard genome sequencing and annotation.</title>
        <authorList>
            <consortium name="The Broad Institute Genomics Platform"/>
            <consortium name="The Broad Institute Genome Sequencing Center for Infectious Disease"/>
            <person name="Wu L."/>
            <person name="Ma J."/>
        </authorList>
    </citation>
    <scope>NUCLEOTIDE SEQUENCE [LARGE SCALE GENOMIC DNA]</scope>
    <source>
        <strain evidence="24">NBRC 3250</strain>
    </source>
</reference>
<dbReference type="Proteomes" id="UP000075682">
    <property type="component" value="Unassembled WGS sequence"/>
</dbReference>
<dbReference type="GO" id="GO:0006107">
    <property type="term" value="P:oxaloacetate metabolic process"/>
    <property type="evidence" value="ECO:0007669"/>
    <property type="project" value="TreeGrafter"/>
</dbReference>
<dbReference type="InterPro" id="IPR015813">
    <property type="entry name" value="Pyrv/PenolPyrv_kinase-like_dom"/>
</dbReference>
<feature type="domain" description="HpcH/HpaI aldolase/citrate lyase" evidence="20">
    <location>
        <begin position="5"/>
        <end position="225"/>
    </location>
</feature>
<dbReference type="RefSeq" id="WP_062027271.1">
    <property type="nucleotide sequence ID" value="NZ_BEWL01000024.1"/>
</dbReference>
<evidence type="ECO:0000256" key="1">
    <source>
        <dbReference type="ARBA" id="ARBA00001946"/>
    </source>
</evidence>
<gene>
    <name evidence="22" type="ORF">AD941_01230</name>
    <name evidence="21" type="ORF">GCM10007866_19990</name>
</gene>
<keyword evidence="12 22" id="KW-0456">Lyase</keyword>
<dbReference type="EMBL" id="BSNW01000039">
    <property type="protein sequence ID" value="GLQ69546.1"/>
    <property type="molecule type" value="Genomic_DNA"/>
</dbReference>
<dbReference type="GO" id="GO:0008815">
    <property type="term" value="F:citrate (pro-3S)-lyase activity"/>
    <property type="evidence" value="ECO:0007669"/>
    <property type="project" value="UniProtKB-EC"/>
</dbReference>
<keyword evidence="11 18" id="KW-0460">Magnesium</keyword>
<evidence type="ECO:0000256" key="8">
    <source>
        <dbReference type="ARBA" id="ARBA00015712"/>
    </source>
</evidence>
<evidence type="ECO:0000256" key="11">
    <source>
        <dbReference type="ARBA" id="ARBA00022842"/>
    </source>
</evidence>
<dbReference type="SUPFAM" id="SSF51621">
    <property type="entry name" value="Phosphoenolpyruvate/pyruvate domain"/>
    <property type="match status" value="1"/>
</dbReference>
<dbReference type="AlphaFoldDB" id="A0AAW3QZU8"/>
<evidence type="ECO:0000256" key="12">
    <source>
        <dbReference type="ARBA" id="ARBA00023239"/>
    </source>
</evidence>
<feature type="binding site" evidence="17">
    <location>
        <position position="66"/>
    </location>
    <ligand>
        <name>substrate</name>
    </ligand>
</feature>
<feature type="binding site" evidence="17">
    <location>
        <position position="129"/>
    </location>
    <ligand>
        <name>substrate</name>
    </ligand>
</feature>
<comment type="function">
    <text evidence="2">Represents a citryl-ACP lyase.</text>
</comment>
<feature type="binding site" evidence="18">
    <location>
        <position position="129"/>
    </location>
    <ligand>
        <name>Mg(2+)</name>
        <dbReference type="ChEBI" id="CHEBI:18420"/>
    </ligand>
</feature>
<keyword evidence="24" id="KW-1185">Reference proteome</keyword>
<evidence type="ECO:0000256" key="13">
    <source>
        <dbReference type="ARBA" id="ARBA00030255"/>
    </source>
</evidence>
<keyword evidence="9" id="KW-0963">Cytoplasm</keyword>
<keyword evidence="19" id="KW-0175">Coiled coil</keyword>
<evidence type="ECO:0000256" key="9">
    <source>
        <dbReference type="ARBA" id="ARBA00022490"/>
    </source>
</evidence>
<name>A0AAW3QZU8_9PROT</name>
<dbReference type="FunFam" id="3.20.20.60:FF:000008">
    <property type="entry name" value="Citrate (Pro-3S)-lyase subunit beta"/>
    <property type="match status" value="1"/>
</dbReference>
<sequence length="288" mass="31768">MRLRRSMMFIPGANAGMLSNSYIYKPDSVMFDLEDSVSLTEKDSARFLVFNTLKENLYGDIETVVRINGVETPFWEDDLDMAVRAGVQIVRLPKTETVEEVKELEQRIEKIEKDCGRTIGDTKIMAAIESACGVVNSVAIAKATPRMVAIALAGFDYLVDMQTSRSSGSEPELFYARAAVLHAARAAKIDAFDVAYGNVNDEEGFLREVEIAKNLGYNGKSLIHPRQIELLHKAYAPAQKDVDHARKVVAAAEDAEQKGLGVISLDGKMIDPPVVHEAQRVLLLAEHS</sequence>
<evidence type="ECO:0000256" key="4">
    <source>
        <dbReference type="ARBA" id="ARBA00005549"/>
    </source>
</evidence>
<dbReference type="GO" id="GO:0008816">
    <property type="term" value="F:citryl-CoA lyase activity"/>
    <property type="evidence" value="ECO:0007669"/>
    <property type="project" value="UniProtKB-EC"/>
</dbReference>
<evidence type="ECO:0000313" key="22">
    <source>
        <dbReference type="EMBL" id="KXV42316.1"/>
    </source>
</evidence>
<dbReference type="PIRSF" id="PIRSF015582">
    <property type="entry name" value="Cit_lyase_B"/>
    <property type="match status" value="1"/>
</dbReference>
<evidence type="ECO:0000256" key="16">
    <source>
        <dbReference type="ARBA" id="ARBA00049110"/>
    </source>
</evidence>
<evidence type="ECO:0000256" key="2">
    <source>
        <dbReference type="ARBA" id="ARBA00003671"/>
    </source>
</evidence>
<evidence type="ECO:0000256" key="17">
    <source>
        <dbReference type="PIRSR" id="PIRSR015582-1"/>
    </source>
</evidence>
<evidence type="ECO:0000256" key="6">
    <source>
        <dbReference type="ARBA" id="ARBA00012258"/>
    </source>
</evidence>
<dbReference type="PANTHER" id="PTHR32308">
    <property type="entry name" value="LYASE BETA SUBUNIT, PUTATIVE (AFU_ORTHOLOGUE AFUA_4G13030)-RELATED"/>
    <property type="match status" value="1"/>
</dbReference>
<keyword evidence="10 18" id="KW-0479">Metal-binding</keyword>
<dbReference type="EMBL" id="LHZN01000078">
    <property type="protein sequence ID" value="KXV42316.1"/>
    <property type="molecule type" value="Genomic_DNA"/>
</dbReference>
<evidence type="ECO:0000256" key="18">
    <source>
        <dbReference type="PIRSR" id="PIRSR015582-2"/>
    </source>
</evidence>
<evidence type="ECO:0000256" key="10">
    <source>
        <dbReference type="ARBA" id="ARBA00022723"/>
    </source>
</evidence>
<comment type="similarity">
    <text evidence="4">Belongs to the HpcH/HpaI aldolase family. Citrate lyase beta subunit subfamily.</text>
</comment>
<evidence type="ECO:0000313" key="21">
    <source>
        <dbReference type="EMBL" id="GLQ69546.1"/>
    </source>
</evidence>
<reference evidence="21" key="4">
    <citation type="submission" date="2023-01" db="EMBL/GenBank/DDBJ databases">
        <title>Draft genome sequence of Gluconobacter albidus strain NBRC 3250.</title>
        <authorList>
            <person name="Sun Q."/>
            <person name="Mori K."/>
        </authorList>
    </citation>
    <scope>NUCLEOTIDE SEQUENCE</scope>
    <source>
        <strain evidence="21">NBRC 3250</strain>
    </source>
</reference>
<evidence type="ECO:0000313" key="23">
    <source>
        <dbReference type="Proteomes" id="UP000075682"/>
    </source>
</evidence>
<reference evidence="21" key="1">
    <citation type="journal article" date="2014" name="Int. J. Syst. Evol. Microbiol.">
        <title>Complete genome of a new Firmicutes species belonging to the dominant human colonic microbiota ('Ruminococcus bicirculans') reveals two chromosomes and a selective capacity to utilize plant glucans.</title>
        <authorList>
            <consortium name="NISC Comparative Sequencing Program"/>
            <person name="Wegmann U."/>
            <person name="Louis P."/>
            <person name="Goesmann A."/>
            <person name="Henrissat B."/>
            <person name="Duncan S.H."/>
            <person name="Flint H.J."/>
        </authorList>
    </citation>
    <scope>NUCLEOTIDE SEQUENCE</scope>
    <source>
        <strain evidence="21">NBRC 3250</strain>
    </source>
</reference>
<dbReference type="GO" id="GO:0000287">
    <property type="term" value="F:magnesium ion binding"/>
    <property type="evidence" value="ECO:0007669"/>
    <property type="project" value="TreeGrafter"/>
</dbReference>
<accession>A0AAW3QZU8</accession>
<feature type="binding site" evidence="18">
    <location>
        <position position="156"/>
    </location>
    <ligand>
        <name>Mg(2+)</name>
        <dbReference type="ChEBI" id="CHEBI:18420"/>
    </ligand>
</feature>
<comment type="catalytic activity">
    <reaction evidence="15">
        <text>citrate = oxaloacetate + acetate</text>
        <dbReference type="Rhea" id="RHEA:10760"/>
        <dbReference type="ChEBI" id="CHEBI:16452"/>
        <dbReference type="ChEBI" id="CHEBI:16947"/>
        <dbReference type="ChEBI" id="CHEBI:30089"/>
        <dbReference type="EC" id="4.1.3.6"/>
    </reaction>
</comment>
<reference evidence="22 23" key="2">
    <citation type="submission" date="2015-06" db="EMBL/GenBank/DDBJ databases">
        <title>Improved classification and identification of acetic acid bacteria using matrix-assisted laser desorption/ionization time-of-flight mass spectrometry; Gluconobacter nephelii and Gluconobacter uchimurae are later heterotypic synonyms of Gluconobacter japonicus and Gluconobacter oxydans, respectively.</title>
        <authorList>
            <person name="Li L."/>
            <person name="Cleenwerck I."/>
            <person name="De Vuyst L."/>
            <person name="Vandamme P."/>
        </authorList>
    </citation>
    <scope>NUCLEOTIDE SEQUENCE [LARGE SCALE GENOMIC DNA]</scope>
    <source>
        <strain evidence="22 23">LMG 1356</strain>
    </source>
</reference>
<evidence type="ECO:0000256" key="5">
    <source>
        <dbReference type="ARBA" id="ARBA00011382"/>
    </source>
</evidence>
<comment type="subcellular location">
    <subcellularLocation>
        <location evidence="3">Cytoplasm</location>
    </subcellularLocation>
</comment>
<proteinExistence type="inferred from homology"/>
<comment type="subunit">
    <text evidence="5">Oligomer with a subunit composition of (alpha,beta,gamma)6.</text>
</comment>
<organism evidence="22 23">
    <name type="scientific">Gluconobacter albidus</name>
    <dbReference type="NCBI Taxonomy" id="318683"/>
    <lineage>
        <taxon>Bacteria</taxon>
        <taxon>Pseudomonadati</taxon>
        <taxon>Pseudomonadota</taxon>
        <taxon>Alphaproteobacteria</taxon>
        <taxon>Acetobacterales</taxon>
        <taxon>Acetobacteraceae</taxon>
        <taxon>Gluconobacter</taxon>
    </lineage>
</organism>
<dbReference type="Gene3D" id="3.20.20.60">
    <property type="entry name" value="Phosphoenolpyruvate-binding domains"/>
    <property type="match status" value="1"/>
</dbReference>
<dbReference type="InterPro" id="IPR011206">
    <property type="entry name" value="Citrate_lyase_beta/mcl1/mcl2"/>
</dbReference>
<protein>
    <recommendedName>
        <fullName evidence="8">Citrate lyase subunit beta</fullName>
        <ecNumber evidence="6">4.1.3.34</ecNumber>
        <ecNumber evidence="7">4.1.3.6</ecNumber>
    </recommendedName>
    <alternativeName>
        <fullName evidence="13">Citrate (pro-3S)-lyase subunit beta</fullName>
    </alternativeName>
    <alternativeName>
        <fullName evidence="14">Citryl-CoA lyase subunit</fullName>
    </alternativeName>
</protein>
<comment type="cofactor">
    <cofactor evidence="1">
        <name>Mg(2+)</name>
        <dbReference type="ChEBI" id="CHEBI:18420"/>
    </cofactor>
</comment>
<evidence type="ECO:0000256" key="15">
    <source>
        <dbReference type="ARBA" id="ARBA00048308"/>
    </source>
</evidence>
<dbReference type="Pfam" id="PF03328">
    <property type="entry name" value="HpcH_HpaI"/>
    <property type="match status" value="1"/>
</dbReference>